<feature type="transmembrane region" description="Helical" evidence="7">
    <location>
        <begin position="380"/>
        <end position="401"/>
    </location>
</feature>
<comment type="caution">
    <text evidence="8">The sequence shown here is derived from an EMBL/GenBank/DDBJ whole genome shotgun (WGS) entry which is preliminary data.</text>
</comment>
<evidence type="ECO:0000256" key="3">
    <source>
        <dbReference type="ARBA" id="ARBA00022448"/>
    </source>
</evidence>
<evidence type="ECO:0000256" key="5">
    <source>
        <dbReference type="ARBA" id="ARBA00022989"/>
    </source>
</evidence>
<gene>
    <name evidence="8" type="ORF">H4W80_004014</name>
</gene>
<dbReference type="RefSeq" id="WP_192786446.1">
    <property type="nucleotide sequence ID" value="NZ_JADBEK010000001.1"/>
</dbReference>
<evidence type="ECO:0000256" key="4">
    <source>
        <dbReference type="ARBA" id="ARBA00022692"/>
    </source>
</evidence>
<feature type="transmembrane region" description="Helical" evidence="7">
    <location>
        <begin position="351"/>
        <end position="374"/>
    </location>
</feature>
<evidence type="ECO:0000313" key="9">
    <source>
        <dbReference type="Proteomes" id="UP000633509"/>
    </source>
</evidence>
<keyword evidence="4 7" id="KW-0812">Transmembrane</keyword>
<evidence type="ECO:0000256" key="7">
    <source>
        <dbReference type="SAM" id="Phobius"/>
    </source>
</evidence>
<comment type="similarity">
    <text evidence="2">Belongs to the nucleobase:cation symporter-2 (NCS2) (TC 2.A.40) family.</text>
</comment>
<proteinExistence type="inferred from homology"/>
<keyword evidence="5 7" id="KW-1133">Transmembrane helix</keyword>
<comment type="subcellular location">
    <subcellularLocation>
        <location evidence="1">Membrane</location>
        <topology evidence="1">Multi-pass membrane protein</topology>
    </subcellularLocation>
</comment>
<accession>A0ABR9LYP7</accession>
<evidence type="ECO:0000256" key="1">
    <source>
        <dbReference type="ARBA" id="ARBA00004141"/>
    </source>
</evidence>
<feature type="transmembrane region" description="Helical" evidence="7">
    <location>
        <begin position="194"/>
        <end position="210"/>
    </location>
</feature>
<protein>
    <submittedName>
        <fullName evidence="8">Uracil-xanthine permease</fullName>
    </submittedName>
</protein>
<feature type="transmembrane region" description="Helical" evidence="7">
    <location>
        <begin position="59"/>
        <end position="75"/>
    </location>
</feature>
<feature type="transmembrane region" description="Helical" evidence="7">
    <location>
        <begin position="413"/>
        <end position="431"/>
    </location>
</feature>
<keyword evidence="6 7" id="KW-0472">Membrane</keyword>
<organism evidence="8 9">
    <name type="scientific">Nonomuraea angiospora</name>
    <dbReference type="NCBI Taxonomy" id="46172"/>
    <lineage>
        <taxon>Bacteria</taxon>
        <taxon>Bacillati</taxon>
        <taxon>Actinomycetota</taxon>
        <taxon>Actinomycetes</taxon>
        <taxon>Streptosporangiales</taxon>
        <taxon>Streptosporangiaceae</taxon>
        <taxon>Nonomuraea</taxon>
    </lineage>
</organism>
<dbReference type="Proteomes" id="UP000633509">
    <property type="component" value="Unassembled WGS sequence"/>
</dbReference>
<evidence type="ECO:0000256" key="6">
    <source>
        <dbReference type="ARBA" id="ARBA00023136"/>
    </source>
</evidence>
<dbReference type="InterPro" id="IPR006043">
    <property type="entry name" value="NCS2"/>
</dbReference>
<dbReference type="PANTHER" id="PTHR42810:SF4">
    <property type="entry name" value="URIC ACID TRANSPORTER UACT"/>
    <property type="match status" value="1"/>
</dbReference>
<dbReference type="EMBL" id="JADBEK010000001">
    <property type="protein sequence ID" value="MBE1585756.1"/>
    <property type="molecule type" value="Genomic_DNA"/>
</dbReference>
<feature type="transmembrane region" description="Helical" evidence="7">
    <location>
        <begin position="272"/>
        <end position="289"/>
    </location>
</feature>
<reference evidence="8 9" key="1">
    <citation type="submission" date="2020-10" db="EMBL/GenBank/DDBJ databases">
        <title>Sequencing the genomes of 1000 actinobacteria strains.</title>
        <authorList>
            <person name="Klenk H.-P."/>
        </authorList>
    </citation>
    <scope>NUCLEOTIDE SEQUENCE [LARGE SCALE GENOMIC DNA]</scope>
    <source>
        <strain evidence="8 9">DSM 43173</strain>
    </source>
</reference>
<dbReference type="PANTHER" id="PTHR42810">
    <property type="entry name" value="PURINE PERMEASE C1399.01C-RELATED"/>
    <property type="match status" value="1"/>
</dbReference>
<feature type="transmembrane region" description="Helical" evidence="7">
    <location>
        <begin position="31"/>
        <end position="53"/>
    </location>
</feature>
<dbReference type="Pfam" id="PF00860">
    <property type="entry name" value="Xan_ur_permease"/>
    <property type="match status" value="1"/>
</dbReference>
<evidence type="ECO:0000256" key="2">
    <source>
        <dbReference type="ARBA" id="ARBA00008821"/>
    </source>
</evidence>
<keyword evidence="3" id="KW-0813">Transport</keyword>
<sequence length="470" mass="48253">MVLGWTKHGDGKHLAPGEVVRPDERLSWPRMVGFGAQHVIAMFGATFVFPLVMGLDPNVAVMMSGVATILFLLIVKGKVPSYLGTSASFVGGVLAIRAAYGGDTAGADAIVTGAILVAGFVLALAGLAVHFLGVQIIHRVFPPVVTGAVVMLIGFGLAYVVADVYWPQDHWVALITMLVTFLVIVLFKGFVGRIGVLVGLVAGFVLSWVLDKAAGPVTSVLPGANLRDAAGASCPAEGTYCVATAFPHDRVNFDSVASAPWFGVPNFHAPDFKTSAVLLVLPAVIALIAENIGHVKAVGEMTGTDVDPYVGRAVVADGVGTMVASAVGGSPTTTYAENIGVMAATKVYSTAAYYIAAIIAILFGLCPKFGALVAATPGGVLGGVTVILYGMIGLLGAKIWIENRVDFSDPVNMVPIGAGIILAIGPVSHFIGGDFTLEGIALGTIVVLGGYHLLRAIAGRPARPVGSEAG</sequence>
<keyword evidence="9" id="KW-1185">Reference proteome</keyword>
<feature type="transmembrane region" description="Helical" evidence="7">
    <location>
        <begin position="82"/>
        <end position="100"/>
    </location>
</feature>
<feature type="transmembrane region" description="Helical" evidence="7">
    <location>
        <begin position="437"/>
        <end position="454"/>
    </location>
</feature>
<name>A0ABR9LYP7_9ACTN</name>
<evidence type="ECO:0000313" key="8">
    <source>
        <dbReference type="EMBL" id="MBE1585756.1"/>
    </source>
</evidence>
<feature type="transmembrane region" description="Helical" evidence="7">
    <location>
        <begin position="106"/>
        <end position="132"/>
    </location>
</feature>
<feature type="transmembrane region" description="Helical" evidence="7">
    <location>
        <begin position="171"/>
        <end position="187"/>
    </location>
</feature>
<feature type="transmembrane region" description="Helical" evidence="7">
    <location>
        <begin position="144"/>
        <end position="165"/>
    </location>
</feature>